<dbReference type="SUPFAM" id="SSF51197">
    <property type="entry name" value="Clavaminate synthase-like"/>
    <property type="match status" value="1"/>
</dbReference>
<proteinExistence type="predicted"/>
<evidence type="ECO:0000313" key="1">
    <source>
        <dbReference type="EMBL" id="SJZ31614.1"/>
    </source>
</evidence>
<reference evidence="2" key="1">
    <citation type="submission" date="2017-02" db="EMBL/GenBank/DDBJ databases">
        <authorList>
            <person name="Varghese N."/>
            <person name="Submissions S."/>
        </authorList>
    </citation>
    <scope>NUCLEOTIDE SEQUENCE [LARGE SCALE GENOMIC DNA]</scope>
    <source>
        <strain evidence="2">ATCC 27094</strain>
    </source>
</reference>
<dbReference type="InterPro" id="IPR008775">
    <property type="entry name" value="Phytyl_CoA_dOase-like"/>
</dbReference>
<sequence length="224" mass="23911">MNLAEPSVVEHGAERHAGAAVAILAELQAILATVPIDNAGVRLRGLPGLKTLLDVDGPIGTLAGPNLGPAAKPVRALLFDKSAKNNWSLSWHQDRTIAVVERRDTEGFGPWTIKAGMPHVEPPAALQAAMITLRVHLDPVDENNAPLLVAPGSHRMGRIPQADIPLVVRHRGILTCPAEAGDVWIYSTPILHASEAAACPRRRRVLQIDYAATDLPGGLQWLGI</sequence>
<dbReference type="RefSeq" id="WP_085931997.1">
    <property type="nucleotide sequence ID" value="NZ_FUWJ01000001.1"/>
</dbReference>
<keyword evidence="1" id="KW-0223">Dioxygenase</keyword>
<accession>A0A1T4JN79</accession>
<dbReference type="Proteomes" id="UP000190092">
    <property type="component" value="Unassembled WGS sequence"/>
</dbReference>
<gene>
    <name evidence="1" type="ORF">SAMN02745126_00227</name>
</gene>
<keyword evidence="1" id="KW-0560">Oxidoreductase</keyword>
<dbReference type="Pfam" id="PF05721">
    <property type="entry name" value="PhyH"/>
    <property type="match status" value="1"/>
</dbReference>
<dbReference type="Gene3D" id="2.60.120.620">
    <property type="entry name" value="q2cbj1_9rhob like domain"/>
    <property type="match status" value="1"/>
</dbReference>
<dbReference type="OrthoDB" id="9791262at2"/>
<name>A0A1T4JN79_9HYPH</name>
<dbReference type="EMBL" id="FUWJ01000001">
    <property type="protein sequence ID" value="SJZ31614.1"/>
    <property type="molecule type" value="Genomic_DNA"/>
</dbReference>
<dbReference type="GO" id="GO:0016706">
    <property type="term" value="F:2-oxoglutarate-dependent dioxygenase activity"/>
    <property type="evidence" value="ECO:0007669"/>
    <property type="project" value="UniProtKB-ARBA"/>
</dbReference>
<protein>
    <submittedName>
        <fullName evidence="1">Phytanoyl-CoA dioxygenase (PhyH)</fullName>
    </submittedName>
</protein>
<evidence type="ECO:0000313" key="2">
    <source>
        <dbReference type="Proteomes" id="UP000190092"/>
    </source>
</evidence>
<keyword evidence="2" id="KW-1185">Reference proteome</keyword>
<organism evidence="1 2">
    <name type="scientific">Enhydrobacter aerosaccus</name>
    <dbReference type="NCBI Taxonomy" id="225324"/>
    <lineage>
        <taxon>Bacteria</taxon>
        <taxon>Pseudomonadati</taxon>
        <taxon>Pseudomonadota</taxon>
        <taxon>Alphaproteobacteria</taxon>
        <taxon>Hyphomicrobiales</taxon>
        <taxon>Enhydrobacter</taxon>
    </lineage>
</organism>
<dbReference type="AlphaFoldDB" id="A0A1T4JN79"/>
<dbReference type="STRING" id="225324.SAMN02745126_00227"/>